<name>A0A645B562_9ZZZZ</name>
<gene>
    <name evidence="2" type="ORF">SDC9_106587</name>
</gene>
<dbReference type="AlphaFoldDB" id="A0A645B562"/>
<dbReference type="Gene3D" id="3.30.2310.20">
    <property type="entry name" value="RelE-like"/>
    <property type="match status" value="1"/>
</dbReference>
<comment type="caution">
    <text evidence="2">The sequence shown here is derived from an EMBL/GenBank/DDBJ whole genome shotgun (WGS) entry which is preliminary data.</text>
</comment>
<evidence type="ECO:0000256" key="1">
    <source>
        <dbReference type="ARBA" id="ARBA00022649"/>
    </source>
</evidence>
<evidence type="ECO:0000313" key="2">
    <source>
        <dbReference type="EMBL" id="MPM59741.1"/>
    </source>
</evidence>
<dbReference type="InterPro" id="IPR007712">
    <property type="entry name" value="RelE/ParE_toxin"/>
</dbReference>
<dbReference type="Pfam" id="PF05016">
    <property type="entry name" value="ParE_toxin"/>
    <property type="match status" value="1"/>
</dbReference>
<proteinExistence type="predicted"/>
<dbReference type="EMBL" id="VSSQ01017437">
    <property type="protein sequence ID" value="MPM59741.1"/>
    <property type="molecule type" value="Genomic_DNA"/>
</dbReference>
<evidence type="ECO:0008006" key="3">
    <source>
        <dbReference type="Google" id="ProtNLM"/>
    </source>
</evidence>
<accession>A0A645B562</accession>
<organism evidence="2">
    <name type="scientific">bioreactor metagenome</name>
    <dbReference type="NCBI Taxonomy" id="1076179"/>
    <lineage>
        <taxon>unclassified sequences</taxon>
        <taxon>metagenomes</taxon>
        <taxon>ecological metagenomes</taxon>
    </lineage>
</organism>
<dbReference type="InterPro" id="IPR035093">
    <property type="entry name" value="RelE/ParE_toxin_dom_sf"/>
</dbReference>
<sequence>MGHRYNVILSQDAEIDLQEYIDYIMFDCKAPLTALKHYENLFDTLKSLERFPESYPIQTGSSFLLFGTNVRRINYKKMAIVYTVHDDIVYIHRIIAANLITSI</sequence>
<protein>
    <recommendedName>
        <fullName evidence="3">Plasmid stabilization system protein</fullName>
    </recommendedName>
</protein>
<reference evidence="2" key="1">
    <citation type="submission" date="2019-08" db="EMBL/GenBank/DDBJ databases">
        <authorList>
            <person name="Kucharzyk K."/>
            <person name="Murdoch R.W."/>
            <person name="Higgins S."/>
            <person name="Loffler F."/>
        </authorList>
    </citation>
    <scope>NUCLEOTIDE SEQUENCE</scope>
</reference>
<keyword evidence="1" id="KW-1277">Toxin-antitoxin system</keyword>